<comment type="caution">
    <text evidence="1">The sequence shown here is derived from an EMBL/GenBank/DDBJ whole genome shotgun (WGS) entry which is preliminary data.</text>
</comment>
<dbReference type="EMBL" id="JAJFAZ020000003">
    <property type="protein sequence ID" value="KAI5339481.1"/>
    <property type="molecule type" value="Genomic_DNA"/>
</dbReference>
<evidence type="ECO:0000313" key="1">
    <source>
        <dbReference type="EMBL" id="KAI5339481.1"/>
    </source>
</evidence>
<protein>
    <submittedName>
        <fullName evidence="1">Uncharacterized protein</fullName>
    </submittedName>
</protein>
<organism evidence="1 2">
    <name type="scientific">Prunus dulcis</name>
    <name type="common">Almond</name>
    <name type="synonym">Amygdalus dulcis</name>
    <dbReference type="NCBI Taxonomy" id="3755"/>
    <lineage>
        <taxon>Eukaryota</taxon>
        <taxon>Viridiplantae</taxon>
        <taxon>Streptophyta</taxon>
        <taxon>Embryophyta</taxon>
        <taxon>Tracheophyta</taxon>
        <taxon>Spermatophyta</taxon>
        <taxon>Magnoliopsida</taxon>
        <taxon>eudicotyledons</taxon>
        <taxon>Gunneridae</taxon>
        <taxon>Pentapetalae</taxon>
        <taxon>rosids</taxon>
        <taxon>fabids</taxon>
        <taxon>Rosales</taxon>
        <taxon>Rosaceae</taxon>
        <taxon>Amygdaloideae</taxon>
        <taxon>Amygdaleae</taxon>
        <taxon>Prunus</taxon>
    </lineage>
</organism>
<accession>A0AAD4WC73</accession>
<name>A0AAD4WC73_PRUDU</name>
<sequence>MDPNRDFEKLLDGSDQILAIADVLLAAYKRINNHPDWYTVLQVEAHGGWRWLWVWRKDDAIFFVEAHLHHQNQDMGVLINFRGREGERKRKRSRRGHQKQYGTFTALCFSLPQPLLQVLHGGSTKVLQGTVRIVNSLNNQQLQYQYTIDFLYECGGAHCIWKAKEDGIYLFHIQTKEDKKMHDWEKIKA</sequence>
<proteinExistence type="predicted"/>
<reference evidence="1 2" key="1">
    <citation type="journal article" date="2022" name="G3 (Bethesda)">
        <title>Whole-genome sequence and methylome profiling of the almond [Prunus dulcis (Mill.) D.A. Webb] cultivar 'Nonpareil'.</title>
        <authorList>
            <person name="D'Amico-Willman K.M."/>
            <person name="Ouma W.Z."/>
            <person name="Meulia T."/>
            <person name="Sideli G.M."/>
            <person name="Gradziel T.M."/>
            <person name="Fresnedo-Ramirez J."/>
        </authorList>
    </citation>
    <scope>NUCLEOTIDE SEQUENCE [LARGE SCALE GENOMIC DNA]</scope>
    <source>
        <strain evidence="1">Clone GOH B32 T37-40</strain>
    </source>
</reference>
<dbReference type="AlphaFoldDB" id="A0AAD4WC73"/>
<dbReference type="PANTHER" id="PTHR45496:SF1">
    <property type="entry name" value="CHAPERONE DNAJ-DOMAIN SUPERFAMILY PROTEIN"/>
    <property type="match status" value="1"/>
</dbReference>
<dbReference type="Proteomes" id="UP001054821">
    <property type="component" value="Chromosome 3"/>
</dbReference>
<dbReference type="PANTHER" id="PTHR45496">
    <property type="entry name" value="CHAPERONE DNAJ-DOMAIN SUPERFAMILY PROTEIN"/>
    <property type="match status" value="1"/>
</dbReference>
<gene>
    <name evidence="1" type="ORF">L3X38_018753</name>
</gene>
<dbReference type="InterPro" id="IPR053052">
    <property type="entry name" value="Imprinting_Balance_Reg"/>
</dbReference>
<keyword evidence="2" id="KW-1185">Reference proteome</keyword>
<evidence type="ECO:0000313" key="2">
    <source>
        <dbReference type="Proteomes" id="UP001054821"/>
    </source>
</evidence>